<dbReference type="Gene3D" id="1.20.5.170">
    <property type="match status" value="1"/>
</dbReference>
<name>A0A0F4ZEW5_9PEZI</name>
<feature type="region of interest" description="Disordered" evidence="10">
    <location>
        <begin position="92"/>
        <end position="120"/>
    </location>
</feature>
<dbReference type="PROSITE" id="PS00036">
    <property type="entry name" value="BZIP_BASIC"/>
    <property type="match status" value="1"/>
</dbReference>
<evidence type="ECO:0000259" key="11">
    <source>
        <dbReference type="PROSITE" id="PS00036"/>
    </source>
</evidence>
<evidence type="ECO:0000256" key="10">
    <source>
        <dbReference type="SAM" id="MobiDB-lite"/>
    </source>
</evidence>
<dbReference type="GO" id="GO:0090575">
    <property type="term" value="C:RNA polymerase II transcription regulator complex"/>
    <property type="evidence" value="ECO:0007669"/>
    <property type="project" value="TreeGrafter"/>
</dbReference>
<comment type="function">
    <text evidence="1">Putative transcription factor.</text>
</comment>
<evidence type="ECO:0000256" key="3">
    <source>
        <dbReference type="ARBA" id="ARBA00007163"/>
    </source>
</evidence>
<dbReference type="SUPFAM" id="SSF57959">
    <property type="entry name" value="Leucine zipper domain"/>
    <property type="match status" value="1"/>
</dbReference>
<dbReference type="InterPro" id="IPR050936">
    <property type="entry name" value="AP-1-like"/>
</dbReference>
<organism evidence="12 13">
    <name type="scientific">Thielaviopsis punctulata</name>
    <dbReference type="NCBI Taxonomy" id="72032"/>
    <lineage>
        <taxon>Eukaryota</taxon>
        <taxon>Fungi</taxon>
        <taxon>Dikarya</taxon>
        <taxon>Ascomycota</taxon>
        <taxon>Pezizomycotina</taxon>
        <taxon>Sordariomycetes</taxon>
        <taxon>Hypocreomycetidae</taxon>
        <taxon>Microascales</taxon>
        <taxon>Ceratocystidaceae</taxon>
        <taxon>Thielaviopsis</taxon>
    </lineage>
</organism>
<dbReference type="AlphaFoldDB" id="A0A0F4ZEW5"/>
<evidence type="ECO:0000256" key="8">
    <source>
        <dbReference type="ARBA" id="ARBA00044067"/>
    </source>
</evidence>
<keyword evidence="13" id="KW-1185">Reference proteome</keyword>
<evidence type="ECO:0000256" key="9">
    <source>
        <dbReference type="SAM" id="Coils"/>
    </source>
</evidence>
<keyword evidence="7" id="KW-0539">Nucleus</keyword>
<evidence type="ECO:0000256" key="6">
    <source>
        <dbReference type="ARBA" id="ARBA00023163"/>
    </source>
</evidence>
<evidence type="ECO:0000313" key="13">
    <source>
        <dbReference type="Proteomes" id="UP000033483"/>
    </source>
</evidence>
<feature type="compositionally biased region" description="Polar residues" evidence="10">
    <location>
        <begin position="92"/>
        <end position="104"/>
    </location>
</feature>
<evidence type="ECO:0000256" key="5">
    <source>
        <dbReference type="ARBA" id="ARBA00023125"/>
    </source>
</evidence>
<dbReference type="InterPro" id="IPR004827">
    <property type="entry name" value="bZIP"/>
</dbReference>
<comment type="subcellular location">
    <subcellularLocation>
        <location evidence="2">Nucleus</location>
    </subcellularLocation>
</comment>
<feature type="domain" description="BZIP" evidence="11">
    <location>
        <begin position="127"/>
        <end position="142"/>
    </location>
</feature>
<evidence type="ECO:0000256" key="1">
    <source>
        <dbReference type="ARBA" id="ARBA00004049"/>
    </source>
</evidence>
<protein>
    <recommendedName>
        <fullName evidence="8">Putative transcription factor kapC</fullName>
    </recommendedName>
</protein>
<dbReference type="InterPro" id="IPR046347">
    <property type="entry name" value="bZIP_sf"/>
</dbReference>
<dbReference type="CDD" id="cd14688">
    <property type="entry name" value="bZIP_YAP"/>
    <property type="match status" value="1"/>
</dbReference>
<accession>A0A0F4ZEW5</accession>
<proteinExistence type="inferred from homology"/>
<keyword evidence="9" id="KW-0175">Coiled coil</keyword>
<dbReference type="GO" id="GO:0000976">
    <property type="term" value="F:transcription cis-regulatory region binding"/>
    <property type="evidence" value="ECO:0007669"/>
    <property type="project" value="InterPro"/>
</dbReference>
<comment type="caution">
    <text evidence="12">The sequence shown here is derived from an EMBL/GenBank/DDBJ whole genome shotgun (WGS) entry which is preliminary data.</text>
</comment>
<feature type="coiled-coil region" evidence="9">
    <location>
        <begin position="140"/>
        <end position="174"/>
    </location>
</feature>
<evidence type="ECO:0000256" key="7">
    <source>
        <dbReference type="ARBA" id="ARBA00023242"/>
    </source>
</evidence>
<keyword evidence="4" id="KW-0805">Transcription regulation</keyword>
<dbReference type="OrthoDB" id="2593073at2759"/>
<keyword evidence="6" id="KW-0804">Transcription</keyword>
<comment type="similarity">
    <text evidence="3">Belongs to the bZIP family.</text>
</comment>
<dbReference type="PANTHER" id="PTHR40621:SF11">
    <property type="entry name" value="TRANSCRIPTION FACTOR KAPC-RELATED"/>
    <property type="match status" value="1"/>
</dbReference>
<keyword evidence="5" id="KW-0238">DNA-binding</keyword>
<evidence type="ECO:0000313" key="12">
    <source>
        <dbReference type="EMBL" id="KKA28750.1"/>
    </source>
</evidence>
<dbReference type="GO" id="GO:0001228">
    <property type="term" value="F:DNA-binding transcription activator activity, RNA polymerase II-specific"/>
    <property type="evidence" value="ECO:0007669"/>
    <property type="project" value="TreeGrafter"/>
</dbReference>
<sequence length="265" mass="29625">MQSSSAAEAEQSIDTLMSTFSYSQDTYTYPSAMQFNSPSSPPYPNTNMTASLMPSSFSVPESHSYGLFHSPSSDSQTLAFMPAVKLEDDECSQSSVSETYSADIQSPKPKRKRENRYKNASAAVINRRRAQNRASQRAYRERKDQRIRDLEDELQKSQDRVAQLEHTVKTLQQQQQYVQAAKASAANTHALPSQMAAVPVSVPMAMSSQSQRSNMQFARVQHQQQQQQPNMVAMQMPLTPMSMGMQTPSPNLNLAEGWGMPLPPY</sequence>
<gene>
    <name evidence="12" type="ORF">TD95_003280</name>
</gene>
<evidence type="ECO:0000256" key="4">
    <source>
        <dbReference type="ARBA" id="ARBA00023015"/>
    </source>
</evidence>
<dbReference type="SMART" id="SM00338">
    <property type="entry name" value="BRLZ"/>
    <property type="match status" value="1"/>
</dbReference>
<evidence type="ECO:0000256" key="2">
    <source>
        <dbReference type="ARBA" id="ARBA00004123"/>
    </source>
</evidence>
<reference evidence="12 13" key="1">
    <citation type="submission" date="2015-03" db="EMBL/GenBank/DDBJ databases">
        <authorList>
            <person name="Radwan O."/>
            <person name="Al-Naeli F.A."/>
            <person name="Rendon G.A."/>
            <person name="Fields C."/>
        </authorList>
    </citation>
    <scope>NUCLEOTIDE SEQUENCE [LARGE SCALE GENOMIC DNA]</scope>
    <source>
        <strain evidence="12">CR-DP1</strain>
    </source>
</reference>
<dbReference type="EMBL" id="LAEV01001155">
    <property type="protein sequence ID" value="KKA28750.1"/>
    <property type="molecule type" value="Genomic_DNA"/>
</dbReference>
<dbReference type="PANTHER" id="PTHR40621">
    <property type="entry name" value="TRANSCRIPTION FACTOR KAPC-RELATED"/>
    <property type="match status" value="1"/>
</dbReference>
<dbReference type="Proteomes" id="UP000033483">
    <property type="component" value="Unassembled WGS sequence"/>
</dbReference>